<sequence length="98" mass="10837">MHKWQNLLGMAMRARRVALGDSVLASIQSRRAALVLIAADIGANQRKKLCDKCAFYQIPYVFVENAAWIDEAIGQHNRKSVAILDSGFAKSIQSCMKG</sequence>
<feature type="domain" description="Ribosomal protein eL8/eL30/eS12/Gadd45" evidence="1">
    <location>
        <begin position="3"/>
        <end position="90"/>
    </location>
</feature>
<dbReference type="RefSeq" id="WP_289606869.1">
    <property type="nucleotide sequence ID" value="NZ_JAUDCG010000005.1"/>
</dbReference>
<evidence type="ECO:0000313" key="2">
    <source>
        <dbReference type="EMBL" id="MDM8156399.1"/>
    </source>
</evidence>
<dbReference type="Pfam" id="PF01248">
    <property type="entry name" value="Ribosomal_L7Ae"/>
    <property type="match status" value="1"/>
</dbReference>
<dbReference type="EMBL" id="JAUDCG010000005">
    <property type="protein sequence ID" value="MDM8156399.1"/>
    <property type="molecule type" value="Genomic_DNA"/>
</dbReference>
<organism evidence="2 3">
    <name type="scientific">Amedibacillus dolichus</name>
    <dbReference type="NCBI Taxonomy" id="31971"/>
    <lineage>
        <taxon>Bacteria</taxon>
        <taxon>Bacillati</taxon>
        <taxon>Bacillota</taxon>
        <taxon>Erysipelotrichia</taxon>
        <taxon>Erysipelotrichales</taxon>
        <taxon>Erysipelotrichaceae</taxon>
        <taxon>Amedibacillus</taxon>
    </lineage>
</organism>
<keyword evidence="3" id="KW-1185">Reference proteome</keyword>
<name>A0ABT7U9V9_9FIRM</name>
<gene>
    <name evidence="2" type="ORF">QUV96_01950</name>
</gene>
<reference evidence="3" key="1">
    <citation type="submission" date="2023-06" db="EMBL/GenBank/DDBJ databases">
        <title>Identification and characterization of horizontal gene transfer across gut microbiota members of farm animals based on homology search.</title>
        <authorList>
            <person name="Zeman M."/>
            <person name="Kubasova T."/>
            <person name="Jahodarova E."/>
            <person name="Nykrynova M."/>
            <person name="Rychlik I."/>
        </authorList>
    </citation>
    <scope>NUCLEOTIDE SEQUENCE [LARGE SCALE GENOMIC DNA]</scope>
    <source>
        <strain evidence="3">ET39</strain>
    </source>
</reference>
<protein>
    <submittedName>
        <fullName evidence="2">Ribosomal L7Ae/L30e/S12e/Gadd45 family protein</fullName>
    </submittedName>
</protein>
<reference evidence="2 3" key="3">
    <citation type="submission" date="2023-06" db="EMBL/GenBank/DDBJ databases">
        <authorList>
            <person name="Zeman M."/>
            <person name="Kubasova T."/>
            <person name="Jahodarova E."/>
            <person name="Nykrynova M."/>
            <person name="Rychlik I."/>
        </authorList>
    </citation>
    <scope>NUCLEOTIDE SEQUENCE [LARGE SCALE GENOMIC DNA]</scope>
    <source>
        <strain evidence="2 3">ET39</strain>
    </source>
</reference>
<dbReference type="InterPro" id="IPR004038">
    <property type="entry name" value="Ribosomal_eL8/eL30/eS12/Gad45"/>
</dbReference>
<comment type="caution">
    <text evidence="2">The sequence shown here is derived from an EMBL/GenBank/DDBJ whole genome shotgun (WGS) entry which is preliminary data.</text>
</comment>
<evidence type="ECO:0000313" key="3">
    <source>
        <dbReference type="Proteomes" id="UP001529340"/>
    </source>
</evidence>
<dbReference type="Proteomes" id="UP001529340">
    <property type="component" value="Unassembled WGS sequence"/>
</dbReference>
<accession>A0ABT7U9V9</accession>
<dbReference type="InterPro" id="IPR029064">
    <property type="entry name" value="Ribosomal_eL30-like_sf"/>
</dbReference>
<dbReference type="SUPFAM" id="SSF55315">
    <property type="entry name" value="L30e-like"/>
    <property type="match status" value="1"/>
</dbReference>
<dbReference type="Gene3D" id="3.30.1330.30">
    <property type="match status" value="1"/>
</dbReference>
<evidence type="ECO:0000259" key="1">
    <source>
        <dbReference type="Pfam" id="PF01248"/>
    </source>
</evidence>
<proteinExistence type="predicted"/>
<reference evidence="2 3" key="2">
    <citation type="submission" date="2023-06" db="EMBL/GenBank/DDBJ databases">
        <title>Identification and characterization of horizontal gene transfer across gut microbiota members of farm animals based on homology search.</title>
        <authorList>
            <person name="Schwarzerova J."/>
            <person name="Nykrynova M."/>
            <person name="Jureckova K."/>
            <person name="Cejkova D."/>
            <person name="Rychlik I."/>
        </authorList>
    </citation>
    <scope>NUCLEOTIDE SEQUENCE [LARGE SCALE GENOMIC DNA]</scope>
    <source>
        <strain evidence="2 3">ET39</strain>
    </source>
</reference>